<reference evidence="1" key="1">
    <citation type="submission" date="2021-06" db="EMBL/GenBank/DDBJ databases">
        <authorList>
            <person name="Rolland C."/>
        </authorList>
    </citation>
    <scope>NUCLEOTIDE SEQUENCE</scope>
    <source>
        <strain evidence="1">347.936635</strain>
    </source>
</reference>
<proteinExistence type="predicted"/>
<gene>
    <name evidence="1" type="ORF">KOM_12_18</name>
</gene>
<name>A0A8F8KTA8_9VIRU</name>
<dbReference type="EMBL" id="MZ420154">
    <property type="protein sequence ID" value="QYA18288.1"/>
    <property type="molecule type" value="Genomic_DNA"/>
</dbReference>
<organism evidence="1">
    <name type="scientific">Clandestinovirus</name>
    <dbReference type="NCBI Taxonomy" id="2831644"/>
    <lineage>
        <taxon>Viruses</taxon>
    </lineage>
</organism>
<evidence type="ECO:0000313" key="1">
    <source>
        <dbReference type="EMBL" id="QYA18288.1"/>
    </source>
</evidence>
<protein>
    <submittedName>
        <fullName evidence="1">Uncharacterized protein</fullName>
    </submittedName>
</protein>
<accession>A0A8F8KTA8</accession>
<sequence>MATPTITKSRQTVRGLFNKGFNFTQTEYSKETQKTKDAKTQWDRCNDYRENVLYRGEHHKFDNGKLSIQLSHWGSSVLAWSFTYVDTLLYIHRPGIEVRYISVLPQEKIVFAIGKDVVTSKMRAFVCNLTNGKCLEFDDFDLHWYDVMVGIGFKNERTVFIRKNAHQIEWNIESLY</sequence>